<dbReference type="EMBL" id="AHDZ01000070">
    <property type="protein sequence ID" value="EOO11354.1"/>
    <property type="molecule type" value="Genomic_DNA"/>
</dbReference>
<dbReference type="Proteomes" id="UP000014003">
    <property type="component" value="Unassembled WGS sequence"/>
</dbReference>
<dbReference type="HOGENOM" id="CLU_3114248_0_0_9"/>
<name>R8CIB1_BACCE</name>
<comment type="caution">
    <text evidence="2">The sequence shown here is derived from an EMBL/GenBank/DDBJ whole genome shotgun (WGS) entry which is preliminary data.</text>
</comment>
<sequence length="50" mass="5407">MPVVAGFILIGVVLVIIAMILGKLGILDKVEKASEKAKNTLKKEEKKESI</sequence>
<dbReference type="AlphaFoldDB" id="R8CIB1"/>
<keyword evidence="1" id="KW-0472">Membrane</keyword>
<dbReference type="PATRIC" id="fig|1053205.3.peg.5679"/>
<proteinExistence type="predicted"/>
<dbReference type="RefSeq" id="WP_016094850.1">
    <property type="nucleotide sequence ID" value="NZ_KB976126.1"/>
</dbReference>
<reference evidence="2 3" key="1">
    <citation type="submission" date="2012-12" db="EMBL/GenBank/DDBJ databases">
        <title>The Genome Sequence of Bacillus cereus HuA3-9.</title>
        <authorList>
            <consortium name="The Broad Institute Genome Sequencing Platform"/>
            <consortium name="The Broad Institute Genome Sequencing Center for Infectious Disease"/>
            <person name="Feldgarden M."/>
            <person name="Van der Auwera G.A."/>
            <person name="Mahillon J."/>
            <person name="Duprez V."/>
            <person name="Timmery S."/>
            <person name="Mattelet C."/>
            <person name="Dierick K."/>
            <person name="Sun M."/>
            <person name="Yu Z."/>
            <person name="Zhu L."/>
            <person name="Hu X."/>
            <person name="Shank E.B."/>
            <person name="Swiecicka I."/>
            <person name="Hansen B.M."/>
            <person name="Andrup L."/>
            <person name="Walker B."/>
            <person name="Young S.K."/>
            <person name="Zeng Q."/>
            <person name="Gargeya S."/>
            <person name="Fitzgerald M."/>
            <person name="Haas B."/>
            <person name="Abouelleil A."/>
            <person name="Alvarado L."/>
            <person name="Arachchi H.M."/>
            <person name="Berlin A.M."/>
            <person name="Chapman S.B."/>
            <person name="Dewar J."/>
            <person name="Goldberg J."/>
            <person name="Griggs A."/>
            <person name="Gujja S."/>
            <person name="Hansen M."/>
            <person name="Howarth C."/>
            <person name="Imamovic A."/>
            <person name="Larimer J."/>
            <person name="McCowan C."/>
            <person name="Murphy C."/>
            <person name="Neiman D."/>
            <person name="Pearson M."/>
            <person name="Priest M."/>
            <person name="Roberts A."/>
            <person name="Saif S."/>
            <person name="Shea T."/>
            <person name="Sisk P."/>
            <person name="Sykes S."/>
            <person name="Wortman J."/>
            <person name="Nusbaum C."/>
            <person name="Birren B."/>
        </authorList>
    </citation>
    <scope>NUCLEOTIDE SEQUENCE [LARGE SCALE GENOMIC DNA]</scope>
    <source>
        <strain evidence="2 3">HuA3-9</strain>
    </source>
</reference>
<accession>R8CIB1</accession>
<evidence type="ECO:0000313" key="3">
    <source>
        <dbReference type="Proteomes" id="UP000014003"/>
    </source>
</evidence>
<evidence type="ECO:0000313" key="2">
    <source>
        <dbReference type="EMBL" id="EOO11354.1"/>
    </source>
</evidence>
<keyword evidence="1" id="KW-1133">Transmembrane helix</keyword>
<gene>
    <name evidence="2" type="ORF">IGA_05617</name>
</gene>
<feature type="transmembrane region" description="Helical" evidence="1">
    <location>
        <begin position="6"/>
        <end position="26"/>
    </location>
</feature>
<organism evidence="2 3">
    <name type="scientific">Bacillus cereus HuA3-9</name>
    <dbReference type="NCBI Taxonomy" id="1053205"/>
    <lineage>
        <taxon>Bacteria</taxon>
        <taxon>Bacillati</taxon>
        <taxon>Bacillota</taxon>
        <taxon>Bacilli</taxon>
        <taxon>Bacillales</taxon>
        <taxon>Bacillaceae</taxon>
        <taxon>Bacillus</taxon>
        <taxon>Bacillus cereus group</taxon>
    </lineage>
</organism>
<evidence type="ECO:0000256" key="1">
    <source>
        <dbReference type="SAM" id="Phobius"/>
    </source>
</evidence>
<keyword evidence="1" id="KW-0812">Transmembrane</keyword>
<protein>
    <submittedName>
        <fullName evidence="2">Uncharacterized protein</fullName>
    </submittedName>
</protein>